<dbReference type="Gene3D" id="1.10.8.430">
    <property type="entry name" value="Helical domain of apoptotic protease-activating factors"/>
    <property type="match status" value="1"/>
</dbReference>
<comment type="caution">
    <text evidence="8">The sequence shown here is derived from an EMBL/GenBank/DDBJ whole genome shotgun (WGS) entry which is preliminary data.</text>
</comment>
<dbReference type="GO" id="GO:0006952">
    <property type="term" value="P:defense response"/>
    <property type="evidence" value="ECO:0007669"/>
    <property type="project" value="UniProtKB-KW"/>
</dbReference>
<feature type="domain" description="NB-ARC" evidence="6">
    <location>
        <begin position="45"/>
        <end position="184"/>
    </location>
</feature>
<dbReference type="Gene3D" id="3.80.10.10">
    <property type="entry name" value="Ribonuclease Inhibitor"/>
    <property type="match status" value="2"/>
</dbReference>
<keyword evidence="5" id="KW-0067">ATP-binding</keyword>
<evidence type="ECO:0000313" key="9">
    <source>
        <dbReference type="Proteomes" id="UP000288805"/>
    </source>
</evidence>
<dbReference type="PANTHER" id="PTHR33463">
    <property type="entry name" value="NB-ARC DOMAIN-CONTAINING PROTEIN-RELATED"/>
    <property type="match status" value="1"/>
</dbReference>
<evidence type="ECO:0000256" key="2">
    <source>
        <dbReference type="ARBA" id="ARBA00022737"/>
    </source>
</evidence>
<comment type="similarity">
    <text evidence="1">Belongs to the disease resistance NB-LRR family.</text>
</comment>
<dbReference type="AlphaFoldDB" id="A0A438FW76"/>
<evidence type="ECO:0000259" key="7">
    <source>
        <dbReference type="Pfam" id="PF23598"/>
    </source>
</evidence>
<reference evidence="8 9" key="1">
    <citation type="journal article" date="2018" name="PLoS Genet.">
        <title>Population sequencing reveals clonal diversity and ancestral inbreeding in the grapevine cultivar Chardonnay.</title>
        <authorList>
            <person name="Roach M.J."/>
            <person name="Johnson D.L."/>
            <person name="Bohlmann J."/>
            <person name="van Vuuren H.J."/>
            <person name="Jones S.J."/>
            <person name="Pretorius I.S."/>
            <person name="Schmidt S.A."/>
            <person name="Borneman A.R."/>
        </authorList>
    </citation>
    <scope>NUCLEOTIDE SEQUENCE [LARGE SCALE GENOMIC DNA]</scope>
    <source>
        <strain evidence="9">cv. Chardonnay</strain>
        <tissue evidence="8">Leaf</tissue>
    </source>
</reference>
<accession>A0A438FW76</accession>
<evidence type="ECO:0000256" key="1">
    <source>
        <dbReference type="ARBA" id="ARBA00008894"/>
    </source>
</evidence>
<dbReference type="Pfam" id="PF00931">
    <property type="entry name" value="NB-ARC"/>
    <property type="match status" value="1"/>
</dbReference>
<gene>
    <name evidence="8" type="primary">VvCHDp000210_46</name>
    <name evidence="8" type="ORF">CK203_046372</name>
</gene>
<dbReference type="InterPro" id="IPR055414">
    <property type="entry name" value="LRR_R13L4/SHOC2-like"/>
</dbReference>
<evidence type="ECO:0000256" key="4">
    <source>
        <dbReference type="ARBA" id="ARBA00022821"/>
    </source>
</evidence>
<evidence type="ECO:0000313" key="8">
    <source>
        <dbReference type="EMBL" id="RVW64211.1"/>
    </source>
</evidence>
<evidence type="ECO:0000256" key="5">
    <source>
        <dbReference type="ARBA" id="ARBA00022840"/>
    </source>
</evidence>
<dbReference type="GO" id="GO:0043531">
    <property type="term" value="F:ADP binding"/>
    <property type="evidence" value="ECO:0007669"/>
    <property type="project" value="InterPro"/>
</dbReference>
<feature type="domain" description="Disease resistance R13L4/SHOC-2-like LRR" evidence="7">
    <location>
        <begin position="351"/>
        <end position="504"/>
    </location>
</feature>
<keyword evidence="2" id="KW-0677">Repeat</keyword>
<dbReference type="InterPro" id="IPR002182">
    <property type="entry name" value="NB-ARC"/>
</dbReference>
<dbReference type="Pfam" id="PF23598">
    <property type="entry name" value="LRR_14"/>
    <property type="match status" value="1"/>
</dbReference>
<dbReference type="InterPro" id="IPR050905">
    <property type="entry name" value="Plant_NBS-LRR"/>
</dbReference>
<proteinExistence type="inferred from homology"/>
<sequence length="833" mass="94095">MSQDDIEIEVTAGVARHDEKRPMQEKLLNLVVDFAVRQIPQEIENPEFLRIGISGRDGVRVTSALMNLPKIRETFDVVIQVDGSLHSASTAIEENIAAQLGLSTWTGPELDKFLKGTNFFIVLENIHERMELYKLGTSWWNSKKIQKIVSMTRFHDVHQRMLLDLEISMDNHLLSWELFCLNVGDVVHSSVIQRLAIHAVKECRGHLLAIVLLARALKEVTEVHIWEYASHAPALRPASQMKDEGKLEKVNLIGRWITSGLIGKLDEGENIVCDLVNAFLLESSWNGDSVFVRMKGGKGLTEPPNNVAWEKANEMHLMNNKLSELPKSPDCPQLRALFLQINHHLRVIPTVYFERMPVLQILDLYHTRIRSLPQSLSKLVQLRIFLLRGCRLLMDLPPEVGELSNLEVLNLEETEIINLPMNVERLTNLKSLKVSFYGYNNRNKKNSQSNTKIPHNMISKLLQLEELSIYVSPDDERWNVTVKDIVKEVCSFKRLEALKLYLPEVTLLNDFMGNGTLSINLALLNFRLIVGSHSKRLYLDYHMKLLQIESIVDGAEIYTQGDEGGDVCAEIILGSLQYLRLHYMKNLRSIWKGPIQGELVVERCPEIISIVTHEVPVEHRRFTLVTYLPKLKKLSLHYMPKLVSISSGLCIAPTLEWMSFYNCPSLQMLSDMEDIDLMTQLAEIGIQLLAPKQERKPSQQSGSDGSVKAPAVEIGTTSEEKQLYEPAPLSPFPLRKVGPAVEGGSISEEEQLYEPASLPFPKEGGDPAKAPAVEAGTTLKEKQLCETAPSISKKNKSDLVVSLPSEGEARCQDRLVPEVRRPEAERVKLTRPD</sequence>
<dbReference type="Proteomes" id="UP000288805">
    <property type="component" value="Unassembled WGS sequence"/>
</dbReference>
<organism evidence="8 9">
    <name type="scientific">Vitis vinifera</name>
    <name type="common">Grape</name>
    <dbReference type="NCBI Taxonomy" id="29760"/>
    <lineage>
        <taxon>Eukaryota</taxon>
        <taxon>Viridiplantae</taxon>
        <taxon>Streptophyta</taxon>
        <taxon>Embryophyta</taxon>
        <taxon>Tracheophyta</taxon>
        <taxon>Spermatophyta</taxon>
        <taxon>Magnoliopsida</taxon>
        <taxon>eudicotyledons</taxon>
        <taxon>Gunneridae</taxon>
        <taxon>Pentapetalae</taxon>
        <taxon>rosids</taxon>
        <taxon>Vitales</taxon>
        <taxon>Vitaceae</taxon>
        <taxon>Viteae</taxon>
        <taxon>Vitis</taxon>
    </lineage>
</organism>
<dbReference type="SUPFAM" id="SSF52058">
    <property type="entry name" value="L domain-like"/>
    <property type="match status" value="1"/>
</dbReference>
<evidence type="ECO:0000256" key="3">
    <source>
        <dbReference type="ARBA" id="ARBA00022741"/>
    </source>
</evidence>
<dbReference type="SUPFAM" id="SSF52540">
    <property type="entry name" value="P-loop containing nucleoside triphosphate hydrolases"/>
    <property type="match status" value="1"/>
</dbReference>
<keyword evidence="3" id="KW-0547">Nucleotide-binding</keyword>
<dbReference type="InterPro" id="IPR027417">
    <property type="entry name" value="P-loop_NTPase"/>
</dbReference>
<dbReference type="EMBL" id="QGNW01000724">
    <property type="protein sequence ID" value="RVW64211.1"/>
    <property type="molecule type" value="Genomic_DNA"/>
</dbReference>
<evidence type="ECO:0000259" key="6">
    <source>
        <dbReference type="Pfam" id="PF00931"/>
    </source>
</evidence>
<dbReference type="PANTHER" id="PTHR33463:SF179">
    <property type="entry name" value="NB-ARC DOMAIN-CONTAINING PROTEIN"/>
    <property type="match status" value="1"/>
</dbReference>
<protein>
    <submittedName>
        <fullName evidence="8">Disease resistance protein</fullName>
    </submittedName>
</protein>
<name>A0A438FW76_VITVI</name>
<dbReference type="InterPro" id="IPR032675">
    <property type="entry name" value="LRR_dom_sf"/>
</dbReference>
<dbReference type="GO" id="GO:0005524">
    <property type="term" value="F:ATP binding"/>
    <property type="evidence" value="ECO:0007669"/>
    <property type="project" value="UniProtKB-KW"/>
</dbReference>
<dbReference type="InterPro" id="IPR042197">
    <property type="entry name" value="Apaf_helical"/>
</dbReference>
<keyword evidence="4" id="KW-0611">Plant defense</keyword>